<accession>A0AAD2F7R7</accession>
<dbReference type="InterPro" id="IPR003959">
    <property type="entry name" value="ATPase_AAA_core"/>
</dbReference>
<sequence length="418" mass="46547">MRQPARHVDSSGSSVINLKKNAMKLKSISYVEFQGHPQEWRVDHLRLGPKNLLVGKNSSGKSRSISVIGGLARQLSGQAPPFQSGSYECLFQDGEKRYDYKMTYDSGQVTEEFLHIDGREYLARGHLGIGTIIAEGISKEQPIAFQTPPNSFAAFARRDSIQHGFLEPLAQWADSLRLYHFAGSVAKNHLAAFISGAPSVDDKDENAVVGIFRNAVRDFGDEFIESMKTDMRFMDYPIKNIDVGPPISITPGLTSLPNGLSCIRVEEEGLLGITDQLAMSDGMFRVLAILVHVNLAILRKSATTILVDDIGEGLDFDRSIKLIELLRSKASVSGLQLVMSTNDRFVMNHVPLEEWTVLHRTGSKVNVRNYFNSKEHFDQFKMTGLSNFSFFEFNADSMSTLEEPGDEDDDAYIRGRNA</sequence>
<dbReference type="GO" id="GO:0005524">
    <property type="term" value="F:ATP binding"/>
    <property type="evidence" value="ECO:0007669"/>
    <property type="project" value="InterPro"/>
</dbReference>
<evidence type="ECO:0000313" key="2">
    <source>
        <dbReference type="EMBL" id="CAJ0859890.1"/>
    </source>
</evidence>
<dbReference type="Proteomes" id="UP001189792">
    <property type="component" value="Unassembled WGS sequence"/>
</dbReference>
<dbReference type="EMBL" id="CAUDKO010000003">
    <property type="protein sequence ID" value="CAJ0859890.1"/>
    <property type="molecule type" value="Genomic_DNA"/>
</dbReference>
<evidence type="ECO:0000259" key="1">
    <source>
        <dbReference type="Pfam" id="PF13304"/>
    </source>
</evidence>
<reference evidence="2 4" key="1">
    <citation type="submission" date="2023-07" db="EMBL/GenBank/DDBJ databases">
        <authorList>
            <person name="Peeters C."/>
        </authorList>
    </citation>
    <scope>NUCLEOTIDE SEQUENCE</scope>
    <source>
        <strain evidence="3 4">LMG 32965</strain>
        <strain evidence="2">R-77567</strain>
    </source>
</reference>
<dbReference type="EMBL" id="CAUDLI010000003">
    <property type="protein sequence ID" value="CAJ0867938.1"/>
    <property type="molecule type" value="Genomic_DNA"/>
</dbReference>
<dbReference type="Gene3D" id="3.40.50.300">
    <property type="entry name" value="P-loop containing nucleotide triphosphate hydrolases"/>
    <property type="match status" value="1"/>
</dbReference>
<protein>
    <recommendedName>
        <fullName evidence="1">ATPase AAA-type core domain-containing protein</fullName>
    </recommendedName>
</protein>
<dbReference type="SUPFAM" id="SSF52540">
    <property type="entry name" value="P-loop containing nucleoside triphosphate hydrolases"/>
    <property type="match status" value="1"/>
</dbReference>
<keyword evidence="4" id="KW-1185">Reference proteome</keyword>
<dbReference type="Proteomes" id="UP001190491">
    <property type="component" value="Unassembled WGS sequence"/>
</dbReference>
<evidence type="ECO:0000313" key="5">
    <source>
        <dbReference type="Proteomes" id="UP001190491"/>
    </source>
</evidence>
<proteinExistence type="predicted"/>
<evidence type="ECO:0000313" key="4">
    <source>
        <dbReference type="Proteomes" id="UP001189792"/>
    </source>
</evidence>
<dbReference type="Pfam" id="PF13304">
    <property type="entry name" value="AAA_21"/>
    <property type="match status" value="1"/>
</dbReference>
<name>A0AAD2F7R7_9RALS</name>
<gene>
    <name evidence="3" type="ORF">R77564_01423</name>
    <name evidence="2" type="ORF">R77567_01406</name>
</gene>
<evidence type="ECO:0000313" key="3">
    <source>
        <dbReference type="EMBL" id="CAJ0867938.1"/>
    </source>
</evidence>
<feature type="domain" description="ATPase AAA-type core" evidence="1">
    <location>
        <begin position="51"/>
        <end position="341"/>
    </location>
</feature>
<dbReference type="AlphaFoldDB" id="A0AAD2F7R7"/>
<organism evidence="2 5">
    <name type="scientific">Ralstonia flatus</name>
    <dbReference type="NCBI Taxonomy" id="3058601"/>
    <lineage>
        <taxon>Bacteria</taxon>
        <taxon>Pseudomonadati</taxon>
        <taxon>Pseudomonadota</taxon>
        <taxon>Betaproteobacteria</taxon>
        <taxon>Burkholderiales</taxon>
        <taxon>Burkholderiaceae</taxon>
        <taxon>Ralstonia</taxon>
    </lineage>
</organism>
<dbReference type="GO" id="GO:0016887">
    <property type="term" value="F:ATP hydrolysis activity"/>
    <property type="evidence" value="ECO:0007669"/>
    <property type="project" value="InterPro"/>
</dbReference>
<dbReference type="InterPro" id="IPR027417">
    <property type="entry name" value="P-loop_NTPase"/>
</dbReference>
<comment type="caution">
    <text evidence="2">The sequence shown here is derived from an EMBL/GenBank/DDBJ whole genome shotgun (WGS) entry which is preliminary data.</text>
</comment>